<dbReference type="EMBL" id="AWNI01000041">
    <property type="protein sequence ID" value="ETS59785.1"/>
    <property type="molecule type" value="Genomic_DNA"/>
</dbReference>
<dbReference type="OrthoDB" id="10255128at2759"/>
<dbReference type="SUPFAM" id="SSF50044">
    <property type="entry name" value="SH3-domain"/>
    <property type="match status" value="1"/>
</dbReference>
<dbReference type="Proteomes" id="UP000019462">
    <property type="component" value="Unassembled WGS sequence"/>
</dbReference>
<name>W3VE52_MOEAP</name>
<dbReference type="PROSITE" id="PS50002">
    <property type="entry name" value="SH3"/>
    <property type="match status" value="1"/>
</dbReference>
<sequence length="303" mass="30979">MIANLPAGEKQAFFSLLDEYFASRPHRLPASTPASQGGLTDRATAAAGNAAGAAASAAVSNALRDQFARTGLTKGPPPPAPSANKKPGFNVPAGLVSGKVPVAAPASAPAARSLPPPTRTGSSVPAPPSAAPAASAAPVMPPGAIGSATVLYDYGDGTDADDLQATESETVWLTEKISDDWWRAMSQDGARQGIIPTAYHRTAQHRSAMRGGSSAWSHAPALDAVEHTASARMLCFGSPSPPHATAMSDESLDQALCDLCVESCIAVVILVDLQQASRDAGDDIADALDRAFASGSSRRPFRS</sequence>
<dbReference type="AlphaFoldDB" id="W3VE52"/>
<dbReference type="Gene3D" id="2.30.30.40">
    <property type="entry name" value="SH3 Domains"/>
    <property type="match status" value="1"/>
</dbReference>
<evidence type="ECO:0000256" key="1">
    <source>
        <dbReference type="ARBA" id="ARBA00022443"/>
    </source>
</evidence>
<keyword evidence="1 2" id="KW-0728">SH3 domain</keyword>
<gene>
    <name evidence="5" type="ORF">PaG_06312</name>
</gene>
<feature type="region of interest" description="Disordered" evidence="3">
    <location>
        <begin position="69"/>
        <end position="91"/>
    </location>
</feature>
<evidence type="ECO:0000313" key="6">
    <source>
        <dbReference type="Proteomes" id="UP000019462"/>
    </source>
</evidence>
<feature type="region of interest" description="Disordered" evidence="3">
    <location>
        <begin position="107"/>
        <end position="140"/>
    </location>
</feature>
<dbReference type="SMART" id="SM00326">
    <property type="entry name" value="SH3"/>
    <property type="match status" value="1"/>
</dbReference>
<evidence type="ECO:0000259" key="4">
    <source>
        <dbReference type="PROSITE" id="PS50002"/>
    </source>
</evidence>
<feature type="compositionally biased region" description="Low complexity" evidence="3">
    <location>
        <begin position="107"/>
        <end position="124"/>
    </location>
</feature>
<dbReference type="CDD" id="cd00174">
    <property type="entry name" value="SH3"/>
    <property type="match status" value="1"/>
</dbReference>
<reference evidence="5 6" key="1">
    <citation type="journal article" date="2014" name="Genome Announc.">
        <title>Genome sequence of the basidiomycetous fungus Pseudozyma aphidis DSM70725, an efficient producer of biosurfactant mannosylerythritol lipids.</title>
        <authorList>
            <person name="Lorenz S."/>
            <person name="Guenther M."/>
            <person name="Grumaz C."/>
            <person name="Rupp S."/>
            <person name="Zibek S."/>
            <person name="Sohn K."/>
        </authorList>
    </citation>
    <scope>NUCLEOTIDE SEQUENCE [LARGE SCALE GENOMIC DNA]</scope>
    <source>
        <strain evidence="6">ATCC 32657 / CBS 517.83 / DSM 70725 / JCM 10318 / NBRC 10182 / NRRL Y-7954 / St-0401</strain>
    </source>
</reference>
<dbReference type="HOGENOM" id="CLU_918670_0_0_1"/>
<proteinExistence type="predicted"/>
<organism evidence="5 6">
    <name type="scientific">Moesziomyces aphidis</name>
    <name type="common">Pseudozyma aphidis</name>
    <dbReference type="NCBI Taxonomy" id="84754"/>
    <lineage>
        <taxon>Eukaryota</taxon>
        <taxon>Fungi</taxon>
        <taxon>Dikarya</taxon>
        <taxon>Basidiomycota</taxon>
        <taxon>Ustilaginomycotina</taxon>
        <taxon>Ustilaginomycetes</taxon>
        <taxon>Ustilaginales</taxon>
        <taxon>Ustilaginaceae</taxon>
        <taxon>Moesziomyces</taxon>
    </lineage>
</organism>
<dbReference type="InterPro" id="IPR001452">
    <property type="entry name" value="SH3_domain"/>
</dbReference>
<comment type="caution">
    <text evidence="5">The sequence shown here is derived from an EMBL/GenBank/DDBJ whole genome shotgun (WGS) entry which is preliminary data.</text>
</comment>
<dbReference type="InterPro" id="IPR036028">
    <property type="entry name" value="SH3-like_dom_sf"/>
</dbReference>
<evidence type="ECO:0000256" key="2">
    <source>
        <dbReference type="PROSITE-ProRule" id="PRU00192"/>
    </source>
</evidence>
<keyword evidence="6" id="KW-1185">Reference proteome</keyword>
<evidence type="ECO:0000256" key="3">
    <source>
        <dbReference type="SAM" id="MobiDB-lite"/>
    </source>
</evidence>
<evidence type="ECO:0000313" key="5">
    <source>
        <dbReference type="EMBL" id="ETS59785.1"/>
    </source>
</evidence>
<feature type="domain" description="SH3" evidence="4">
    <location>
        <begin position="143"/>
        <end position="205"/>
    </location>
</feature>
<dbReference type="Pfam" id="PF00018">
    <property type="entry name" value="SH3_1"/>
    <property type="match status" value="1"/>
</dbReference>
<accession>W3VE52</accession>
<protein>
    <recommendedName>
        <fullName evidence="4">SH3 domain-containing protein</fullName>
    </recommendedName>
</protein>